<dbReference type="InterPro" id="IPR038665">
    <property type="entry name" value="Voltage-dep_anion_channel_sf"/>
</dbReference>
<feature type="transmembrane region" description="Helical" evidence="8">
    <location>
        <begin position="326"/>
        <end position="346"/>
    </location>
</feature>
<accession>A0ABV4BHP8</accession>
<keyword evidence="7 8" id="KW-0472">Membrane</keyword>
<keyword evidence="3" id="KW-0813">Transport</keyword>
<organism evidence="9 10">
    <name type="scientific">Thioalkalicoccus limnaeus</name>
    <dbReference type="NCBI Taxonomy" id="120681"/>
    <lineage>
        <taxon>Bacteria</taxon>
        <taxon>Pseudomonadati</taxon>
        <taxon>Pseudomonadota</taxon>
        <taxon>Gammaproteobacteria</taxon>
        <taxon>Chromatiales</taxon>
        <taxon>Chromatiaceae</taxon>
        <taxon>Thioalkalicoccus</taxon>
    </lineage>
</organism>
<keyword evidence="6 8" id="KW-1133">Transmembrane helix</keyword>
<protein>
    <submittedName>
        <fullName evidence="9">Tellurite resistance/C4-dicarboxylate transporter family protein</fullName>
    </submittedName>
</protein>
<evidence type="ECO:0000256" key="5">
    <source>
        <dbReference type="ARBA" id="ARBA00022692"/>
    </source>
</evidence>
<sequence>MRSPTRSENLRHLVRGWVERLPPSYFSLVMATGIVSIASGLLGLHWIAWPLLLVNSLAFAVLWIMTGLRLWLAPHRFVEDLRSHILGPGYFTMVAGSGVLGAQVATLTGQIGLATGLWILSGVLWILITYGFFTAIITHPGKPALIEGLSGVWLIASVATQSIAVLGTLIAHQIPNYEQIILFVALAFYSMGCMLYLNIIALVFYRLTFLALEPAGFTPPYWIAMGATAIATQAGALLILHSDQSPLLLELVPYLKGLTLFFWAAGSWWIPLLITLSLWVHWRRSIPIAYTPLFWGGVFPLGMYTASTYLLARALEFESLLVIPEITLYVALLAWALTFVGLLRHLAGEMRAAVRIVRSA</sequence>
<evidence type="ECO:0000256" key="6">
    <source>
        <dbReference type="ARBA" id="ARBA00022989"/>
    </source>
</evidence>
<dbReference type="CDD" id="cd09319">
    <property type="entry name" value="TDT_like_1"/>
    <property type="match status" value="1"/>
</dbReference>
<evidence type="ECO:0000313" key="9">
    <source>
        <dbReference type="EMBL" id="MEY6433740.1"/>
    </source>
</evidence>
<name>A0ABV4BHP8_9GAMM</name>
<gene>
    <name evidence="9" type="ORF">ABC977_15150</name>
</gene>
<dbReference type="Proteomes" id="UP001564408">
    <property type="component" value="Unassembled WGS sequence"/>
</dbReference>
<evidence type="ECO:0000256" key="1">
    <source>
        <dbReference type="ARBA" id="ARBA00004651"/>
    </source>
</evidence>
<feature type="transmembrane region" description="Helical" evidence="8">
    <location>
        <begin position="117"/>
        <end position="137"/>
    </location>
</feature>
<evidence type="ECO:0000313" key="10">
    <source>
        <dbReference type="Proteomes" id="UP001564408"/>
    </source>
</evidence>
<evidence type="ECO:0000256" key="7">
    <source>
        <dbReference type="ARBA" id="ARBA00023136"/>
    </source>
</evidence>
<feature type="transmembrane region" description="Helical" evidence="8">
    <location>
        <begin position="221"/>
        <end position="240"/>
    </location>
</feature>
<dbReference type="Pfam" id="PF03595">
    <property type="entry name" value="SLAC1"/>
    <property type="match status" value="1"/>
</dbReference>
<dbReference type="RefSeq" id="WP_369668127.1">
    <property type="nucleotide sequence ID" value="NZ_JBDKXB010000027.1"/>
</dbReference>
<evidence type="ECO:0000256" key="3">
    <source>
        <dbReference type="ARBA" id="ARBA00022448"/>
    </source>
</evidence>
<feature type="transmembrane region" description="Helical" evidence="8">
    <location>
        <begin position="149"/>
        <end position="174"/>
    </location>
</feature>
<dbReference type="EMBL" id="JBDKXB010000027">
    <property type="protein sequence ID" value="MEY6433740.1"/>
    <property type="molecule type" value="Genomic_DNA"/>
</dbReference>
<comment type="subcellular location">
    <subcellularLocation>
        <location evidence="1">Cell membrane</location>
        <topology evidence="1">Multi-pass membrane protein</topology>
    </subcellularLocation>
</comment>
<evidence type="ECO:0000256" key="2">
    <source>
        <dbReference type="ARBA" id="ARBA00008566"/>
    </source>
</evidence>
<feature type="transmembrane region" description="Helical" evidence="8">
    <location>
        <begin position="293"/>
        <end position="314"/>
    </location>
</feature>
<comment type="caution">
    <text evidence="9">The sequence shown here is derived from an EMBL/GenBank/DDBJ whole genome shotgun (WGS) entry which is preliminary data.</text>
</comment>
<proteinExistence type="inferred from homology"/>
<feature type="transmembrane region" description="Helical" evidence="8">
    <location>
        <begin position="84"/>
        <end position="105"/>
    </location>
</feature>
<dbReference type="PANTHER" id="PTHR31686:SF1">
    <property type="entry name" value="SULFITE EFFLUX PUMP SSU1"/>
    <property type="match status" value="1"/>
</dbReference>
<feature type="transmembrane region" description="Helical" evidence="8">
    <location>
        <begin position="260"/>
        <end position="281"/>
    </location>
</feature>
<dbReference type="Gene3D" id="1.50.10.150">
    <property type="entry name" value="Voltage-dependent anion channel"/>
    <property type="match status" value="1"/>
</dbReference>
<keyword evidence="10" id="KW-1185">Reference proteome</keyword>
<keyword evidence="5 8" id="KW-0812">Transmembrane</keyword>
<feature type="transmembrane region" description="Helical" evidence="8">
    <location>
        <begin position="180"/>
        <end position="209"/>
    </location>
</feature>
<evidence type="ECO:0000256" key="8">
    <source>
        <dbReference type="SAM" id="Phobius"/>
    </source>
</evidence>
<reference evidence="9 10" key="1">
    <citation type="submission" date="2024-05" db="EMBL/GenBank/DDBJ databases">
        <title>Genome Sequence and Characterization of the New Strain Purple Sulfur Bacterium of Genus Thioalkalicoccus.</title>
        <authorList>
            <person name="Bryantseva I.A."/>
            <person name="Kyndt J.A."/>
            <person name="Imhoff J.F."/>
        </authorList>
    </citation>
    <scope>NUCLEOTIDE SEQUENCE [LARGE SCALE GENOMIC DNA]</scope>
    <source>
        <strain evidence="9 10">Um2</strain>
    </source>
</reference>
<comment type="similarity">
    <text evidence="2">Belongs to the tellurite-resistance/dicarboxylate transporter (TDT) family.</text>
</comment>
<feature type="transmembrane region" description="Helical" evidence="8">
    <location>
        <begin position="21"/>
        <end position="41"/>
    </location>
</feature>
<keyword evidence="4" id="KW-1003">Cell membrane</keyword>
<feature type="transmembrane region" description="Helical" evidence="8">
    <location>
        <begin position="47"/>
        <end position="72"/>
    </location>
</feature>
<evidence type="ECO:0000256" key="4">
    <source>
        <dbReference type="ARBA" id="ARBA00022475"/>
    </source>
</evidence>
<dbReference type="InterPro" id="IPR051629">
    <property type="entry name" value="Sulfite_efflux_TDT"/>
</dbReference>
<dbReference type="PANTHER" id="PTHR31686">
    <property type="match status" value="1"/>
</dbReference>
<dbReference type="InterPro" id="IPR004695">
    <property type="entry name" value="SLAC1/Mae1/Ssu1/TehA"/>
</dbReference>